<dbReference type="InterPro" id="IPR043504">
    <property type="entry name" value="Peptidase_S1_PA_chymotrypsin"/>
</dbReference>
<dbReference type="InterPro" id="IPR001314">
    <property type="entry name" value="Peptidase_S1A"/>
</dbReference>
<evidence type="ECO:0000256" key="2">
    <source>
        <dbReference type="ARBA" id="ARBA00022801"/>
    </source>
</evidence>
<name>A0A815F8U3_9BILA</name>
<dbReference type="InterPro" id="IPR018114">
    <property type="entry name" value="TRYPSIN_HIS"/>
</dbReference>
<keyword evidence="3" id="KW-0720">Serine protease</keyword>
<dbReference type="Proteomes" id="UP000663824">
    <property type="component" value="Unassembled WGS sequence"/>
</dbReference>
<protein>
    <recommendedName>
        <fullName evidence="6">Peptidase S1 domain-containing protein</fullName>
    </recommendedName>
</protein>
<feature type="signal peptide" evidence="5">
    <location>
        <begin position="1"/>
        <end position="22"/>
    </location>
</feature>
<dbReference type="SMART" id="SM00020">
    <property type="entry name" value="Tryp_SPc"/>
    <property type="match status" value="1"/>
</dbReference>
<dbReference type="Pfam" id="PF00089">
    <property type="entry name" value="Trypsin"/>
    <property type="match status" value="1"/>
</dbReference>
<evidence type="ECO:0000259" key="6">
    <source>
        <dbReference type="PROSITE" id="PS50240"/>
    </source>
</evidence>
<evidence type="ECO:0000313" key="7">
    <source>
        <dbReference type="EMBL" id="CAF1321767.1"/>
    </source>
</evidence>
<dbReference type="EMBL" id="CAJNOW010016012">
    <property type="protein sequence ID" value="CAF1646959.1"/>
    <property type="molecule type" value="Genomic_DNA"/>
</dbReference>
<comment type="caution">
    <text evidence="7">The sequence shown here is derived from an EMBL/GenBank/DDBJ whole genome shotgun (WGS) entry which is preliminary data.</text>
</comment>
<dbReference type="GO" id="GO:0006508">
    <property type="term" value="P:proteolysis"/>
    <property type="evidence" value="ECO:0007669"/>
    <property type="project" value="UniProtKB-KW"/>
</dbReference>
<evidence type="ECO:0000313" key="10">
    <source>
        <dbReference type="Proteomes" id="UP000663855"/>
    </source>
</evidence>
<keyword evidence="1" id="KW-0645">Protease</keyword>
<dbReference type="GO" id="GO:0004252">
    <property type="term" value="F:serine-type endopeptidase activity"/>
    <property type="evidence" value="ECO:0007669"/>
    <property type="project" value="InterPro"/>
</dbReference>
<dbReference type="Proteomes" id="UP000663855">
    <property type="component" value="Unassembled WGS sequence"/>
</dbReference>
<dbReference type="EMBL" id="CAJNRE010021126">
    <property type="protein sequence ID" value="CAF2251258.1"/>
    <property type="molecule type" value="Genomic_DNA"/>
</dbReference>
<evidence type="ECO:0000256" key="5">
    <source>
        <dbReference type="SAM" id="SignalP"/>
    </source>
</evidence>
<evidence type="ECO:0000256" key="1">
    <source>
        <dbReference type="ARBA" id="ARBA00022670"/>
    </source>
</evidence>
<dbReference type="PANTHER" id="PTHR24252">
    <property type="entry name" value="ACROSIN-RELATED"/>
    <property type="match status" value="1"/>
</dbReference>
<dbReference type="Gene3D" id="2.40.10.10">
    <property type="entry name" value="Trypsin-like serine proteases"/>
    <property type="match status" value="1"/>
</dbReference>
<evidence type="ECO:0000256" key="3">
    <source>
        <dbReference type="ARBA" id="ARBA00022825"/>
    </source>
</evidence>
<feature type="domain" description="Peptidase S1" evidence="6">
    <location>
        <begin position="104"/>
        <end position="345"/>
    </location>
</feature>
<dbReference type="PRINTS" id="PR00722">
    <property type="entry name" value="CHYMOTRYPSIN"/>
</dbReference>
<dbReference type="PANTHER" id="PTHR24252:SF7">
    <property type="entry name" value="HYALIN"/>
    <property type="match status" value="1"/>
</dbReference>
<dbReference type="PROSITE" id="PS50240">
    <property type="entry name" value="TRYPSIN_DOM"/>
    <property type="match status" value="1"/>
</dbReference>
<dbReference type="Proteomes" id="UP000663834">
    <property type="component" value="Unassembled WGS sequence"/>
</dbReference>
<dbReference type="SUPFAM" id="SSF50494">
    <property type="entry name" value="Trypsin-like serine proteases"/>
    <property type="match status" value="1"/>
</dbReference>
<evidence type="ECO:0000256" key="4">
    <source>
        <dbReference type="ARBA" id="ARBA00023157"/>
    </source>
</evidence>
<evidence type="ECO:0000313" key="9">
    <source>
        <dbReference type="EMBL" id="CAF2251258.1"/>
    </source>
</evidence>
<accession>A0A815F8U3</accession>
<keyword evidence="5" id="KW-0732">Signal</keyword>
<keyword evidence="2" id="KW-0378">Hydrolase</keyword>
<gene>
    <name evidence="7" type="ORF">CJN711_LOCUS17970</name>
    <name evidence="8" type="ORF">KQP761_LOCUS29195</name>
    <name evidence="9" type="ORF">MBJ925_LOCUS37887</name>
</gene>
<keyword evidence="4" id="KW-1015">Disulfide bond</keyword>
<dbReference type="InterPro" id="IPR001254">
    <property type="entry name" value="Trypsin_dom"/>
</dbReference>
<reference evidence="7" key="1">
    <citation type="submission" date="2021-02" db="EMBL/GenBank/DDBJ databases">
        <authorList>
            <person name="Nowell W R."/>
        </authorList>
    </citation>
    <scope>NUCLEOTIDE SEQUENCE</scope>
</reference>
<sequence length="346" mass="38765">MYWWIICLTGLFFISSISIVQCQLDYNDERDFLSSALDERRSDDASIDTLWNILKRNKSWMDEFDEYADDLAYSKRASGISYTRQIDSSTCGRPIIAPKLTERIYGGSVAIPHSWPWIGKFFIKKKKTCANNKKCYGVCGGTLLNSRYVLTAAHCINNKTNPGAITVVAGLHNKELVSESVRRQFLPVRAVIVHPGWNPDKLENDLAILRLATPATFNTYVQPACLPGPDPRPGSTVYLIGWGSEMLNGQPHHVLKQAPVEVIGNCEKYWQQINNEQQICLGHRTTGFSACKGDSGGSAMQKHGSQWVIEGVASYVSDCKTEKDLPPNVYVRVSAYLPWIKSIINR</sequence>
<dbReference type="CDD" id="cd00190">
    <property type="entry name" value="Tryp_SPc"/>
    <property type="match status" value="1"/>
</dbReference>
<dbReference type="PROSITE" id="PS00134">
    <property type="entry name" value="TRYPSIN_HIS"/>
    <property type="match status" value="1"/>
</dbReference>
<dbReference type="EMBL" id="CAJNOV010008392">
    <property type="protein sequence ID" value="CAF1321767.1"/>
    <property type="molecule type" value="Genomic_DNA"/>
</dbReference>
<dbReference type="OrthoDB" id="10061449at2759"/>
<proteinExistence type="predicted"/>
<dbReference type="AlphaFoldDB" id="A0A815F8U3"/>
<evidence type="ECO:0000313" key="8">
    <source>
        <dbReference type="EMBL" id="CAF1646959.1"/>
    </source>
</evidence>
<organism evidence="7 10">
    <name type="scientific">Rotaria magnacalcarata</name>
    <dbReference type="NCBI Taxonomy" id="392030"/>
    <lineage>
        <taxon>Eukaryota</taxon>
        <taxon>Metazoa</taxon>
        <taxon>Spiralia</taxon>
        <taxon>Gnathifera</taxon>
        <taxon>Rotifera</taxon>
        <taxon>Eurotatoria</taxon>
        <taxon>Bdelloidea</taxon>
        <taxon>Philodinida</taxon>
        <taxon>Philodinidae</taxon>
        <taxon>Rotaria</taxon>
    </lineage>
</organism>
<dbReference type="FunFam" id="2.40.10.10:FF:000060">
    <property type="entry name" value="Acrosin"/>
    <property type="match status" value="1"/>
</dbReference>
<feature type="chain" id="PRO_5035605374" description="Peptidase S1 domain-containing protein" evidence="5">
    <location>
        <begin position="23"/>
        <end position="346"/>
    </location>
</feature>
<dbReference type="InterPro" id="IPR009003">
    <property type="entry name" value="Peptidase_S1_PA"/>
</dbReference>